<reference evidence="7" key="2">
    <citation type="submission" date="2021-04" db="EMBL/GenBank/DDBJ databases">
        <authorList>
            <person name="Gilroy R."/>
        </authorList>
    </citation>
    <scope>NUCLEOTIDE SEQUENCE</scope>
    <source>
        <strain evidence="7">CHK196-7946</strain>
    </source>
</reference>
<comment type="caution">
    <text evidence="7">The sequence shown here is derived from an EMBL/GenBank/DDBJ whole genome shotgun (WGS) entry which is preliminary data.</text>
</comment>
<sequence length="267" mass="29046">MNTTVNSTARSTEKNKADAPRALTLKPVHMRKLAAIIDVKGRALFSKNFIIMPVFSLGFTFLMDILYERISGGAAAMNAYALAMGMLMNISMMGFYCTAASLAEEKEKNTLRTLMTSSVNGLEFFLGSLIPVVLMAEAVNVICVFIVQLSMTPVQWASYLAVTTAATVIASVVGMLLGIFSKNQVTASTLTTPFVLVFMMIPMFTGFSETLQKISMFFFTGIAFDAIANISNGLPAVDVKGIAVLAAEFILSVILFLILYRRNGFER</sequence>
<feature type="transmembrane region" description="Helical" evidence="5">
    <location>
        <begin position="79"/>
        <end position="102"/>
    </location>
</feature>
<protein>
    <submittedName>
        <fullName evidence="7">ABC transporter permease</fullName>
    </submittedName>
</protein>
<reference evidence="7" key="1">
    <citation type="journal article" date="2021" name="PeerJ">
        <title>Extensive microbial diversity within the chicken gut microbiome revealed by metagenomics and culture.</title>
        <authorList>
            <person name="Gilroy R."/>
            <person name="Ravi A."/>
            <person name="Getino M."/>
            <person name="Pursley I."/>
            <person name="Horton D.L."/>
            <person name="Alikhan N.F."/>
            <person name="Baker D."/>
            <person name="Gharbi K."/>
            <person name="Hall N."/>
            <person name="Watson M."/>
            <person name="Adriaenssens E.M."/>
            <person name="Foster-Nyarko E."/>
            <person name="Jarju S."/>
            <person name="Secka A."/>
            <person name="Antonio M."/>
            <person name="Oren A."/>
            <person name="Chaudhuri R.R."/>
            <person name="La Ragione R."/>
            <person name="Hildebrand F."/>
            <person name="Pallen M.J."/>
        </authorList>
    </citation>
    <scope>NUCLEOTIDE SEQUENCE</scope>
    <source>
        <strain evidence="7">CHK196-7946</strain>
    </source>
</reference>
<dbReference type="Pfam" id="PF12698">
    <property type="entry name" value="ABC2_membrane_3"/>
    <property type="match status" value="1"/>
</dbReference>
<evidence type="ECO:0000256" key="2">
    <source>
        <dbReference type="ARBA" id="ARBA00022692"/>
    </source>
</evidence>
<dbReference type="EMBL" id="DWVY01000022">
    <property type="protein sequence ID" value="HJC74290.1"/>
    <property type="molecule type" value="Genomic_DNA"/>
</dbReference>
<dbReference type="GO" id="GO:0016020">
    <property type="term" value="C:membrane"/>
    <property type="evidence" value="ECO:0007669"/>
    <property type="project" value="UniProtKB-SubCell"/>
</dbReference>
<name>A0A9D2TL39_9FIRM</name>
<feature type="transmembrane region" description="Helical" evidence="5">
    <location>
        <begin position="49"/>
        <end position="67"/>
    </location>
</feature>
<evidence type="ECO:0000256" key="3">
    <source>
        <dbReference type="ARBA" id="ARBA00022989"/>
    </source>
</evidence>
<feature type="transmembrane region" description="Helical" evidence="5">
    <location>
        <begin position="159"/>
        <end position="179"/>
    </location>
</feature>
<dbReference type="InterPro" id="IPR013525">
    <property type="entry name" value="ABC2_TM"/>
</dbReference>
<proteinExistence type="predicted"/>
<dbReference type="AlphaFoldDB" id="A0A9D2TL39"/>
<feature type="transmembrane region" description="Helical" evidence="5">
    <location>
        <begin position="241"/>
        <end position="260"/>
    </location>
</feature>
<evidence type="ECO:0000256" key="4">
    <source>
        <dbReference type="ARBA" id="ARBA00023136"/>
    </source>
</evidence>
<feature type="domain" description="ABC-2 type transporter transmembrane" evidence="6">
    <location>
        <begin position="79"/>
        <end position="258"/>
    </location>
</feature>
<dbReference type="GO" id="GO:0140359">
    <property type="term" value="F:ABC-type transporter activity"/>
    <property type="evidence" value="ECO:0007669"/>
    <property type="project" value="InterPro"/>
</dbReference>
<organism evidence="7 8">
    <name type="scientific">Candidatus Mediterraneibacter faecavium</name>
    <dbReference type="NCBI Taxonomy" id="2838668"/>
    <lineage>
        <taxon>Bacteria</taxon>
        <taxon>Bacillati</taxon>
        <taxon>Bacillota</taxon>
        <taxon>Clostridia</taxon>
        <taxon>Lachnospirales</taxon>
        <taxon>Lachnospiraceae</taxon>
        <taxon>Mediterraneibacter</taxon>
    </lineage>
</organism>
<keyword evidence="4 5" id="KW-0472">Membrane</keyword>
<feature type="transmembrane region" description="Helical" evidence="5">
    <location>
        <begin position="122"/>
        <end position="147"/>
    </location>
</feature>
<evidence type="ECO:0000313" key="8">
    <source>
        <dbReference type="Proteomes" id="UP000823902"/>
    </source>
</evidence>
<evidence type="ECO:0000313" key="7">
    <source>
        <dbReference type="EMBL" id="HJC74290.1"/>
    </source>
</evidence>
<accession>A0A9D2TL39</accession>
<evidence type="ECO:0000259" key="6">
    <source>
        <dbReference type="Pfam" id="PF12698"/>
    </source>
</evidence>
<comment type="subcellular location">
    <subcellularLocation>
        <location evidence="1">Membrane</location>
        <topology evidence="1">Multi-pass membrane protein</topology>
    </subcellularLocation>
</comment>
<gene>
    <name evidence="7" type="ORF">H9697_05000</name>
</gene>
<keyword evidence="3 5" id="KW-1133">Transmembrane helix</keyword>
<evidence type="ECO:0000256" key="5">
    <source>
        <dbReference type="SAM" id="Phobius"/>
    </source>
</evidence>
<feature type="transmembrane region" description="Helical" evidence="5">
    <location>
        <begin position="185"/>
        <end position="204"/>
    </location>
</feature>
<keyword evidence="2 5" id="KW-0812">Transmembrane</keyword>
<dbReference type="Proteomes" id="UP000823902">
    <property type="component" value="Unassembled WGS sequence"/>
</dbReference>
<evidence type="ECO:0000256" key="1">
    <source>
        <dbReference type="ARBA" id="ARBA00004141"/>
    </source>
</evidence>